<dbReference type="Gene3D" id="1.20.58.190">
    <property type="entry name" value="Translin, domain 1"/>
    <property type="match status" value="1"/>
</dbReference>
<dbReference type="AlphaFoldDB" id="A0A9J6HDU6"/>
<dbReference type="InterPro" id="IPR016068">
    <property type="entry name" value="Translin_N"/>
</dbReference>
<evidence type="ECO:0000256" key="1">
    <source>
        <dbReference type="PIRSR" id="PIRSR602848-1"/>
    </source>
</evidence>
<dbReference type="Pfam" id="PF01997">
    <property type="entry name" value="Translin"/>
    <property type="match status" value="1"/>
</dbReference>
<comment type="caution">
    <text evidence="2">The sequence shown here is derived from an EMBL/GenBank/DDBJ whole genome shotgun (WGS) entry which is preliminary data.</text>
</comment>
<protein>
    <submittedName>
        <fullName evidence="2">Uncharacterized protein</fullName>
    </submittedName>
</protein>
<sequence>MSQEHKDKVLAEAYSKLTELNASFLREIATELKGPNYYLYLRAFSLGLQEYVEAVTFCHYIKVGRLITLEEVNRPLIFDEQAQEAQSDIVAASEPILEKPPATIALAHTP</sequence>
<evidence type="ECO:0000313" key="3">
    <source>
        <dbReference type="EMBL" id="KAH9385014.1"/>
    </source>
</evidence>
<accession>A0A9J6HDU6</accession>
<dbReference type="VEuPathDB" id="VectorBase:HLOH_046574"/>
<dbReference type="OrthoDB" id="31005at2759"/>
<dbReference type="SUPFAM" id="SSF74784">
    <property type="entry name" value="Translin"/>
    <property type="match status" value="1"/>
</dbReference>
<dbReference type="PANTHER" id="PTHR10741">
    <property type="entry name" value="TRANSLIN AND TRANSLIN ASSOCIATED PROTEIN X"/>
    <property type="match status" value="1"/>
</dbReference>
<dbReference type="InterPro" id="IPR002848">
    <property type="entry name" value="Translin_fam"/>
</dbReference>
<dbReference type="InterPro" id="IPR036081">
    <property type="entry name" value="Translin_sf"/>
</dbReference>
<feature type="binding site" evidence="1">
    <location>
        <position position="53"/>
    </location>
    <ligand>
        <name>Mg(2+)</name>
        <dbReference type="ChEBI" id="CHEBI:18420"/>
    </ligand>
</feature>
<proteinExistence type="predicted"/>
<evidence type="ECO:0000313" key="2">
    <source>
        <dbReference type="EMBL" id="KAH9385013.1"/>
    </source>
</evidence>
<dbReference type="EMBL" id="JABSTR010003687">
    <property type="protein sequence ID" value="KAH9385013.1"/>
    <property type="molecule type" value="Genomic_DNA"/>
</dbReference>
<keyword evidence="1" id="KW-0460">Magnesium</keyword>
<evidence type="ECO:0000313" key="4">
    <source>
        <dbReference type="Proteomes" id="UP000821853"/>
    </source>
</evidence>
<keyword evidence="4" id="KW-1185">Reference proteome</keyword>
<dbReference type="GO" id="GO:0046872">
    <property type="term" value="F:metal ion binding"/>
    <property type="evidence" value="ECO:0007669"/>
    <property type="project" value="UniProtKB-KW"/>
</dbReference>
<name>A0A9J6HDU6_HAELO</name>
<dbReference type="EMBL" id="JABSTR010003687">
    <property type="protein sequence ID" value="KAH9385014.1"/>
    <property type="molecule type" value="Genomic_DNA"/>
</dbReference>
<dbReference type="VEuPathDB" id="VectorBase:HLOH_053975"/>
<reference evidence="2 4" key="1">
    <citation type="journal article" date="2020" name="Cell">
        <title>Large-Scale Comparative Analyses of Tick Genomes Elucidate Their Genetic Diversity and Vector Capacities.</title>
        <authorList>
            <consortium name="Tick Genome and Microbiome Consortium (TIGMIC)"/>
            <person name="Jia N."/>
            <person name="Wang J."/>
            <person name="Shi W."/>
            <person name="Du L."/>
            <person name="Sun Y."/>
            <person name="Zhan W."/>
            <person name="Jiang J.F."/>
            <person name="Wang Q."/>
            <person name="Zhang B."/>
            <person name="Ji P."/>
            <person name="Bell-Sakyi L."/>
            <person name="Cui X.M."/>
            <person name="Yuan T.T."/>
            <person name="Jiang B.G."/>
            <person name="Yang W.F."/>
            <person name="Lam T.T."/>
            <person name="Chang Q.C."/>
            <person name="Ding S.J."/>
            <person name="Wang X.J."/>
            <person name="Zhu J.G."/>
            <person name="Ruan X.D."/>
            <person name="Zhao L."/>
            <person name="Wei J.T."/>
            <person name="Ye R.Z."/>
            <person name="Que T.C."/>
            <person name="Du C.H."/>
            <person name="Zhou Y.H."/>
            <person name="Cheng J.X."/>
            <person name="Dai P.F."/>
            <person name="Guo W.B."/>
            <person name="Han X.H."/>
            <person name="Huang E.J."/>
            <person name="Li L.F."/>
            <person name="Wei W."/>
            <person name="Gao Y.C."/>
            <person name="Liu J.Z."/>
            <person name="Shao H.Z."/>
            <person name="Wang X."/>
            <person name="Wang C.C."/>
            <person name="Yang T.C."/>
            <person name="Huo Q.B."/>
            <person name="Li W."/>
            <person name="Chen H.Y."/>
            <person name="Chen S.E."/>
            <person name="Zhou L.G."/>
            <person name="Ni X.B."/>
            <person name="Tian J.H."/>
            <person name="Sheng Y."/>
            <person name="Liu T."/>
            <person name="Pan Y.S."/>
            <person name="Xia L.Y."/>
            <person name="Li J."/>
            <person name="Zhao F."/>
            <person name="Cao W.C."/>
        </authorList>
    </citation>
    <scope>NUCLEOTIDE SEQUENCE [LARGE SCALE GENOMIC DNA]</scope>
    <source>
        <strain evidence="2">HaeL-2018</strain>
    </source>
</reference>
<dbReference type="GO" id="GO:0043565">
    <property type="term" value="F:sequence-specific DNA binding"/>
    <property type="evidence" value="ECO:0007669"/>
    <property type="project" value="InterPro"/>
</dbReference>
<gene>
    <name evidence="2" type="ORF">HPB48_027051</name>
    <name evidence="3" type="ORF">HPB48_027052</name>
</gene>
<organism evidence="2 4">
    <name type="scientific">Haemaphysalis longicornis</name>
    <name type="common">Bush tick</name>
    <dbReference type="NCBI Taxonomy" id="44386"/>
    <lineage>
        <taxon>Eukaryota</taxon>
        <taxon>Metazoa</taxon>
        <taxon>Ecdysozoa</taxon>
        <taxon>Arthropoda</taxon>
        <taxon>Chelicerata</taxon>
        <taxon>Arachnida</taxon>
        <taxon>Acari</taxon>
        <taxon>Parasitiformes</taxon>
        <taxon>Ixodida</taxon>
        <taxon>Ixodoidea</taxon>
        <taxon>Ixodidae</taxon>
        <taxon>Haemaphysalinae</taxon>
        <taxon>Haemaphysalis</taxon>
    </lineage>
</organism>
<keyword evidence="1" id="KW-0479">Metal-binding</keyword>
<dbReference type="Proteomes" id="UP000821853">
    <property type="component" value="Unassembled WGS sequence"/>
</dbReference>